<evidence type="ECO:0000313" key="7">
    <source>
        <dbReference type="Proteomes" id="UP000449547"/>
    </source>
</evidence>
<evidence type="ECO:0000256" key="3">
    <source>
        <dbReference type="ARBA" id="ARBA00022490"/>
    </source>
</evidence>
<keyword evidence="3" id="KW-0963">Cytoplasm</keyword>
<feature type="domain" description="NAA35-like N-terminal" evidence="4">
    <location>
        <begin position="21"/>
        <end position="188"/>
    </location>
</feature>
<organism evidence="6 7">
    <name type="scientific">Diutina rugosa</name>
    <name type="common">Yeast</name>
    <name type="synonym">Candida rugosa</name>
    <dbReference type="NCBI Taxonomy" id="5481"/>
    <lineage>
        <taxon>Eukaryota</taxon>
        <taxon>Fungi</taxon>
        <taxon>Dikarya</taxon>
        <taxon>Ascomycota</taxon>
        <taxon>Saccharomycotina</taxon>
        <taxon>Pichiomycetes</taxon>
        <taxon>Debaryomycetaceae</taxon>
        <taxon>Diutina</taxon>
    </lineage>
</organism>
<comment type="similarity">
    <text evidence="2">Belongs to the MAK10 family.</text>
</comment>
<dbReference type="PANTHER" id="PTHR21373:SF0">
    <property type="entry name" value="N-ALPHA-ACETYLTRANSFERASE 35, NATC AUXILIARY SUBUNIT"/>
    <property type="match status" value="1"/>
</dbReference>
<accession>A0A642UXX5</accession>
<dbReference type="RefSeq" id="XP_034013087.1">
    <property type="nucleotide sequence ID" value="XM_034154786.1"/>
</dbReference>
<gene>
    <name evidence="6" type="ORF">DIURU_002164</name>
</gene>
<name>A0A642UXX5_DIURU</name>
<dbReference type="AlphaFoldDB" id="A0A642UXX5"/>
<dbReference type="OMA" id="QMEWIVQ"/>
<dbReference type="InterPro" id="IPR057983">
    <property type="entry name" value="NAA35-like_N"/>
</dbReference>
<feature type="domain" description="NAA35-like TPR repeats" evidence="5">
    <location>
        <begin position="328"/>
        <end position="751"/>
    </location>
</feature>
<evidence type="ECO:0000256" key="1">
    <source>
        <dbReference type="ARBA" id="ARBA00004496"/>
    </source>
</evidence>
<sequence length="760" mass="85956">MEDLVDITDELFKSLEGLSENKVVQSPLFNLLEGTRAIEISNPNLDTGLIEVDVDDVSFDPSAPQHVDSVIGVMNRLLIGYMSWLNNSSLPLTILSCRYVQTLLQNYTSNGGTLSQRCSLVDSRLAPQIKDSQSLEYGLVHKVLKPFLMAMARFVGFTLSVAMEVLYEEEDITTRNMNLNYLQNEAIEVVLFELDTAKAWLSTQNLEKHDFDVLQTNLNMAGYLLKLETLLGLRLNAFVPNASQFNLPFLDQAVEVASSLNFQGEKVPSGSFSKFIQLDMDNRNIPSELYAIDASNAKQEYITTFKQIKEFVSSASQIANVAQFLNYMRYDITASSTKYNALVKGIVKLFIIRDDRSILGSSLHLDGYVGQAIESLVGVNTVILKPINAASLKVETALLVQKKIAQLKTDLESTIYYNLLIYGNNPCRQQQLRNKGLVIWDTLQINSETLESELFVLGIGDELTTGEASLAVSSFIFHTKLSEMLLLLINGIDLELYKDYELFLIYWYASYLSQLLLDLDSGRICNIIEGKINFITHTLPKRLKKLKGEKKQKLRDQHAHLVEHVLPKLEKTLRYHRNYTLVKLKAYCLMFEAVKSMLMIYHYIGATNFLESASKSLTSFENYFNLRLKPWSSIGVPQLPTFEQYKRSLNCPHVPNVDYANEAISATILKFNSSKKLFKELQKTLMEDAEVKSNFLESSAGYAQRSCEELIKTSIVYALNLTELKSKLHLGSKSAGYRMKINPGDHKFFPYINVESSSTK</sequence>
<comment type="subcellular location">
    <subcellularLocation>
        <location evidence="1">Cytoplasm</location>
    </subcellularLocation>
</comment>
<dbReference type="Pfam" id="PF25789">
    <property type="entry name" value="TPR_NAA35"/>
    <property type="match status" value="1"/>
</dbReference>
<dbReference type="InterPro" id="IPR007244">
    <property type="entry name" value="Naa35_N"/>
</dbReference>
<dbReference type="GO" id="GO:0031417">
    <property type="term" value="C:NatC complex"/>
    <property type="evidence" value="ECO:0007669"/>
    <property type="project" value="InterPro"/>
</dbReference>
<dbReference type="VEuPathDB" id="FungiDB:DIURU_002164"/>
<dbReference type="OrthoDB" id="269405at2759"/>
<dbReference type="PANTHER" id="PTHR21373">
    <property type="entry name" value="GLUCOSE REPRESSIBLE PROTEIN MAK10"/>
    <property type="match status" value="1"/>
</dbReference>
<evidence type="ECO:0000259" key="4">
    <source>
        <dbReference type="Pfam" id="PF04112"/>
    </source>
</evidence>
<dbReference type="GeneID" id="54780815"/>
<protein>
    <submittedName>
        <fullName evidence="6">Uncharacterized protein</fullName>
    </submittedName>
</protein>
<proteinExistence type="inferred from homology"/>
<evidence type="ECO:0000313" key="6">
    <source>
        <dbReference type="EMBL" id="KAA8903942.1"/>
    </source>
</evidence>
<dbReference type="Pfam" id="PF04112">
    <property type="entry name" value="Mak10"/>
    <property type="match status" value="1"/>
</dbReference>
<comment type="caution">
    <text evidence="6">The sequence shown here is derived from an EMBL/GenBank/DDBJ whole genome shotgun (WGS) entry which is preliminary data.</text>
</comment>
<dbReference type="InterPro" id="IPR057982">
    <property type="entry name" value="TPR_NAA35"/>
</dbReference>
<reference evidence="6 7" key="1">
    <citation type="submission" date="2019-07" db="EMBL/GenBank/DDBJ databases">
        <title>Genome assembly of two rare yeast pathogens: Diutina rugosa and Trichomonascus ciferrii.</title>
        <authorList>
            <person name="Mixao V."/>
            <person name="Saus E."/>
            <person name="Hansen A."/>
            <person name="Lass-Flor C."/>
            <person name="Gabaldon T."/>
        </authorList>
    </citation>
    <scope>NUCLEOTIDE SEQUENCE [LARGE SCALE GENOMIC DNA]</scope>
    <source>
        <strain evidence="6 7">CBS 613</strain>
    </source>
</reference>
<evidence type="ECO:0000259" key="5">
    <source>
        <dbReference type="Pfam" id="PF25789"/>
    </source>
</evidence>
<dbReference type="EMBL" id="SWFT01000065">
    <property type="protein sequence ID" value="KAA8903942.1"/>
    <property type="molecule type" value="Genomic_DNA"/>
</dbReference>
<dbReference type="Proteomes" id="UP000449547">
    <property type="component" value="Unassembled WGS sequence"/>
</dbReference>
<keyword evidence="7" id="KW-1185">Reference proteome</keyword>
<evidence type="ECO:0000256" key="2">
    <source>
        <dbReference type="ARBA" id="ARBA00006289"/>
    </source>
</evidence>